<feature type="region of interest" description="Disordered" evidence="2">
    <location>
        <begin position="145"/>
        <end position="181"/>
    </location>
</feature>
<feature type="compositionally biased region" description="Low complexity" evidence="2">
    <location>
        <begin position="161"/>
        <end position="171"/>
    </location>
</feature>
<evidence type="ECO:0000256" key="2">
    <source>
        <dbReference type="SAM" id="MobiDB-lite"/>
    </source>
</evidence>
<dbReference type="EMBL" id="LS974617">
    <property type="protein sequence ID" value="CAG7888705.1"/>
    <property type="molecule type" value="Genomic_DNA"/>
</dbReference>
<feature type="region of interest" description="Disordered" evidence="2">
    <location>
        <begin position="206"/>
        <end position="229"/>
    </location>
</feature>
<dbReference type="GO" id="GO:0019903">
    <property type="term" value="F:protein phosphatase binding"/>
    <property type="evidence" value="ECO:0007669"/>
    <property type="project" value="InterPro"/>
</dbReference>
<dbReference type="Gramene" id="A01p27810.2_BraZ1">
    <property type="protein sequence ID" value="A01p27810.2_BraZ1.CDS"/>
    <property type="gene ID" value="A01g27810.2_BraZ1"/>
</dbReference>
<accession>A0A8D9GX46</accession>
<proteinExistence type="inferred from homology"/>
<feature type="non-terminal residue" evidence="3">
    <location>
        <position position="1"/>
    </location>
</feature>
<dbReference type="InterPro" id="IPR007587">
    <property type="entry name" value="SAPS"/>
</dbReference>
<sequence>EHNEWGEWEANKLHDRNALRMLIVGRPTALHDRSRNSDDDEVHDRDYDLAGLANNLNHLYTTCKRTMALGSNLFTNSNWFTFQGDELGDNTGTEAILSEEAMEDVSLNETSGNGTENDEEDCWITEGKNPFVATASTLEAEVTDPFPADDMKIPDVRVPNGSSSSEGEVSPKSPPVPSLFGKDVEYVGVEPEGTERAMDQALKEGILGEAGPMKRNSATDSPEKERTDENIQDVVGMIPKQKGKERKSKPVQGKIATEDVLVIPESPLPRARAKILKETATGMINSIEEQVECLGQISNHEAFALMEFSRTS</sequence>
<organism evidence="3 4">
    <name type="scientific">Brassica campestris</name>
    <name type="common">Field mustard</name>
    <dbReference type="NCBI Taxonomy" id="3711"/>
    <lineage>
        <taxon>Eukaryota</taxon>
        <taxon>Viridiplantae</taxon>
        <taxon>Streptophyta</taxon>
        <taxon>Embryophyta</taxon>
        <taxon>Tracheophyta</taxon>
        <taxon>Spermatophyta</taxon>
        <taxon>Magnoliopsida</taxon>
        <taxon>eudicotyledons</taxon>
        <taxon>Gunneridae</taxon>
        <taxon>Pentapetalae</taxon>
        <taxon>rosids</taxon>
        <taxon>malvids</taxon>
        <taxon>Brassicales</taxon>
        <taxon>Brassicaceae</taxon>
        <taxon>Brassiceae</taxon>
        <taxon>Brassica</taxon>
    </lineage>
</organism>
<dbReference type="Proteomes" id="UP000694005">
    <property type="component" value="Chromosome A01"/>
</dbReference>
<dbReference type="AlphaFoldDB" id="A0A8D9GX46"/>
<gene>
    <name evidence="3" type="ORF">BRAPAZ1V2_A01P27810.2</name>
</gene>
<protein>
    <submittedName>
        <fullName evidence="3">Uncharacterized protein</fullName>
    </submittedName>
</protein>
<name>A0A8D9GX46_BRACM</name>
<comment type="similarity">
    <text evidence="1">Belongs to the SAPS family.</text>
</comment>
<dbReference type="PANTHER" id="PTHR12634">
    <property type="entry name" value="SIT4 YEAST -ASSOCIATING PROTEIN-RELATED"/>
    <property type="match status" value="1"/>
</dbReference>
<evidence type="ECO:0000313" key="4">
    <source>
        <dbReference type="Proteomes" id="UP000694005"/>
    </source>
</evidence>
<evidence type="ECO:0000313" key="3">
    <source>
        <dbReference type="EMBL" id="CAG7888705.1"/>
    </source>
</evidence>
<dbReference type="PANTHER" id="PTHR12634:SF27">
    <property type="entry name" value="SIT4 PHOSPHATASE-ASSOCIATED FAMILY PROTEIN"/>
    <property type="match status" value="1"/>
</dbReference>
<evidence type="ECO:0000256" key="1">
    <source>
        <dbReference type="ARBA" id="ARBA00006180"/>
    </source>
</evidence>
<reference evidence="3 4" key="1">
    <citation type="submission" date="2021-07" db="EMBL/GenBank/DDBJ databases">
        <authorList>
            <consortium name="Genoscope - CEA"/>
            <person name="William W."/>
        </authorList>
    </citation>
    <scope>NUCLEOTIDE SEQUENCE [LARGE SCALE GENOMIC DNA]</scope>
</reference>